<comment type="caution">
    <text evidence="11">The sequence shown here is derived from an EMBL/GenBank/DDBJ whole genome shotgun (WGS) entry which is preliminary data.</text>
</comment>
<evidence type="ECO:0000256" key="2">
    <source>
        <dbReference type="ARBA" id="ARBA00006184"/>
    </source>
</evidence>
<dbReference type="SMART" id="SM00382">
    <property type="entry name" value="AAA"/>
    <property type="match status" value="1"/>
</dbReference>
<evidence type="ECO:0000256" key="8">
    <source>
        <dbReference type="SAM" id="MobiDB-lite"/>
    </source>
</evidence>
<dbReference type="PIRSF" id="PIRSF001767">
    <property type="entry name" value="Cdc6"/>
    <property type="match status" value="1"/>
</dbReference>
<evidence type="ECO:0000256" key="1">
    <source>
        <dbReference type="ARBA" id="ARBA00004123"/>
    </source>
</evidence>
<dbReference type="Gene3D" id="1.10.8.60">
    <property type="match status" value="1"/>
</dbReference>
<dbReference type="GO" id="GO:0033314">
    <property type="term" value="P:mitotic DNA replication checkpoint signaling"/>
    <property type="evidence" value="ECO:0007669"/>
    <property type="project" value="TreeGrafter"/>
</dbReference>
<feature type="domain" description="Cdc6 C-terminal" evidence="10">
    <location>
        <begin position="387"/>
        <end position="470"/>
    </location>
</feature>
<evidence type="ECO:0000256" key="5">
    <source>
        <dbReference type="ARBA" id="ARBA00023242"/>
    </source>
</evidence>
<dbReference type="SUPFAM" id="SSF46785">
    <property type="entry name" value="Winged helix' DNA-binding domain"/>
    <property type="match status" value="1"/>
</dbReference>
<organism evidence="11 12">
    <name type="scientific">Rhynchospora breviuscula</name>
    <dbReference type="NCBI Taxonomy" id="2022672"/>
    <lineage>
        <taxon>Eukaryota</taxon>
        <taxon>Viridiplantae</taxon>
        <taxon>Streptophyta</taxon>
        <taxon>Embryophyta</taxon>
        <taxon>Tracheophyta</taxon>
        <taxon>Spermatophyta</taxon>
        <taxon>Magnoliopsida</taxon>
        <taxon>Liliopsida</taxon>
        <taxon>Poales</taxon>
        <taxon>Cyperaceae</taxon>
        <taxon>Cyperoideae</taxon>
        <taxon>Rhynchosporeae</taxon>
        <taxon>Rhynchospora</taxon>
    </lineage>
</organism>
<dbReference type="GO" id="GO:0051301">
    <property type="term" value="P:cell division"/>
    <property type="evidence" value="ECO:0007669"/>
    <property type="project" value="UniProtKB-UniRule"/>
</dbReference>
<dbReference type="OrthoDB" id="1926878at2759"/>
<evidence type="ECO:0000313" key="11">
    <source>
        <dbReference type="EMBL" id="KAJ1696963.1"/>
    </source>
</evidence>
<evidence type="ECO:0000256" key="7">
    <source>
        <dbReference type="PIRNR" id="PIRNR001767"/>
    </source>
</evidence>
<dbReference type="FunFam" id="1.10.8.60:FF:000102">
    <property type="entry name" value="Cell division control protein"/>
    <property type="match status" value="1"/>
</dbReference>
<sequence>MPTLRSASKGLQSPNEKPNSDPTTPSKKRSSSRSKETEAVVCSSPVASQSDDAVVKVAKCKIISSPTSSRKRLYGDEPTQKPKWNPKDPVQMKAVKEALHVATAPSNVACRDGEQNKIFDFCKECFEQERAGSLYVCGCPGTGKTLSLQKVKNKLLTWSKEVGYEKPEEVSINCTTLTNTSEIFSKILEKFERTCNGLSPLQQLQRIFSQRHSSPPKMMLIIVDEMDYLITSDRLVLHDLFMLTTLPFSRCILIGIANAIDLADRFLPKLASLNCKPPVITFRAYNKNQIYEIIQERLKGLGYDVFDPLSLEFCARKVAAASGDMRKALAVCRSAVELLETEIRDSCDLQEFHTVTFDHMDKALSKAFKPKIVDTILSLPLHQQIILYALVNLFNRSKNNSTTVGELNKAYNETWKSIHRNARTAIGAAEFTNMCQGLSDQGLLRLKQSKEEKSRRITLTVDSSDIAYAFKGHRFIQDCKRLEE</sequence>
<evidence type="ECO:0000256" key="4">
    <source>
        <dbReference type="ARBA" id="ARBA00022705"/>
    </source>
</evidence>
<dbReference type="AlphaFoldDB" id="A0A9Q0CNB8"/>
<dbReference type="InterPro" id="IPR054425">
    <property type="entry name" value="Cdc6_ORC1-like_ATPase_lid"/>
</dbReference>
<dbReference type="GO" id="GO:0006270">
    <property type="term" value="P:DNA replication initiation"/>
    <property type="evidence" value="ECO:0007669"/>
    <property type="project" value="UniProtKB-UniRule"/>
</dbReference>
<dbReference type="CDD" id="cd08768">
    <property type="entry name" value="Cdc6_C"/>
    <property type="match status" value="1"/>
</dbReference>
<dbReference type="Pfam" id="PF13401">
    <property type="entry name" value="AAA_22"/>
    <property type="match status" value="1"/>
</dbReference>
<dbReference type="InterPro" id="IPR050311">
    <property type="entry name" value="ORC1/CDC6"/>
</dbReference>
<keyword evidence="5" id="KW-0539">Nucleus</keyword>
<gene>
    <name evidence="11" type="ORF">LUZ63_005475</name>
</gene>
<evidence type="ECO:0000259" key="10">
    <source>
        <dbReference type="SMART" id="SM01074"/>
    </source>
</evidence>
<keyword evidence="12" id="KW-1185">Reference proteome</keyword>
<dbReference type="Pfam" id="PF09079">
    <property type="entry name" value="WHD_Cdc6"/>
    <property type="match status" value="1"/>
</dbReference>
<evidence type="ECO:0000256" key="3">
    <source>
        <dbReference type="ARBA" id="ARBA00022618"/>
    </source>
</evidence>
<feature type="domain" description="AAA+ ATPase" evidence="9">
    <location>
        <begin position="130"/>
        <end position="276"/>
    </location>
</feature>
<dbReference type="PANTHER" id="PTHR10763">
    <property type="entry name" value="CELL DIVISION CONTROL PROTEIN 6-RELATED"/>
    <property type="match status" value="1"/>
</dbReference>
<dbReference type="GO" id="GO:0005634">
    <property type="term" value="C:nucleus"/>
    <property type="evidence" value="ECO:0007669"/>
    <property type="project" value="UniProtKB-SubCell"/>
</dbReference>
<name>A0A9Q0CNB8_9POAL</name>
<dbReference type="InterPro" id="IPR015163">
    <property type="entry name" value="Cdc6_C"/>
</dbReference>
<dbReference type="SMART" id="SM01074">
    <property type="entry name" value="Cdc6_C"/>
    <property type="match status" value="1"/>
</dbReference>
<keyword evidence="6" id="KW-0131">Cell cycle</keyword>
<dbReference type="InterPro" id="IPR036388">
    <property type="entry name" value="WH-like_DNA-bd_sf"/>
</dbReference>
<keyword evidence="3" id="KW-0132">Cell division</keyword>
<accession>A0A9Q0CNB8</accession>
<feature type="compositionally biased region" description="Polar residues" evidence="8">
    <location>
        <begin position="1"/>
        <end position="25"/>
    </location>
</feature>
<evidence type="ECO:0000256" key="6">
    <source>
        <dbReference type="ARBA" id="ARBA00023306"/>
    </source>
</evidence>
<dbReference type="FunFam" id="3.40.50.300:FF:000547">
    <property type="entry name" value="Cell division control protein"/>
    <property type="match status" value="1"/>
</dbReference>
<feature type="region of interest" description="Disordered" evidence="8">
    <location>
        <begin position="1"/>
        <end position="51"/>
    </location>
</feature>
<dbReference type="SUPFAM" id="SSF52540">
    <property type="entry name" value="P-loop containing nucleoside triphosphate hydrolases"/>
    <property type="match status" value="1"/>
</dbReference>
<dbReference type="EMBL" id="JAMQYH010000002">
    <property type="protein sequence ID" value="KAJ1696963.1"/>
    <property type="molecule type" value="Genomic_DNA"/>
</dbReference>
<proteinExistence type="inferred from homology"/>
<dbReference type="Pfam" id="PF22606">
    <property type="entry name" value="Cdc6-ORC-like_ATPase_lid"/>
    <property type="match status" value="1"/>
</dbReference>
<protein>
    <recommendedName>
        <fullName evidence="7">Cell division control protein</fullName>
    </recommendedName>
</protein>
<dbReference type="InterPro" id="IPR027417">
    <property type="entry name" value="P-loop_NTPase"/>
</dbReference>
<dbReference type="InterPro" id="IPR036390">
    <property type="entry name" value="WH_DNA-bd_sf"/>
</dbReference>
<dbReference type="InterPro" id="IPR016314">
    <property type="entry name" value="Cdc6/18"/>
</dbReference>
<evidence type="ECO:0000313" key="12">
    <source>
        <dbReference type="Proteomes" id="UP001151287"/>
    </source>
</evidence>
<dbReference type="CDD" id="cd00009">
    <property type="entry name" value="AAA"/>
    <property type="match status" value="1"/>
</dbReference>
<dbReference type="GO" id="GO:0016887">
    <property type="term" value="F:ATP hydrolysis activity"/>
    <property type="evidence" value="ECO:0007669"/>
    <property type="project" value="InterPro"/>
</dbReference>
<dbReference type="Gene3D" id="1.10.10.10">
    <property type="entry name" value="Winged helix-like DNA-binding domain superfamily/Winged helix DNA-binding domain"/>
    <property type="match status" value="1"/>
</dbReference>
<dbReference type="PANTHER" id="PTHR10763:SF26">
    <property type="entry name" value="CELL DIVISION CONTROL PROTEIN 6 HOMOLOG"/>
    <property type="match status" value="1"/>
</dbReference>
<dbReference type="InterPro" id="IPR003593">
    <property type="entry name" value="AAA+_ATPase"/>
</dbReference>
<dbReference type="InterPro" id="IPR049945">
    <property type="entry name" value="AAA_22"/>
</dbReference>
<evidence type="ECO:0000259" key="9">
    <source>
        <dbReference type="SMART" id="SM00382"/>
    </source>
</evidence>
<keyword evidence="4" id="KW-0235">DNA replication</keyword>
<dbReference type="GO" id="GO:0003688">
    <property type="term" value="F:DNA replication origin binding"/>
    <property type="evidence" value="ECO:0007669"/>
    <property type="project" value="TreeGrafter"/>
</dbReference>
<dbReference type="Proteomes" id="UP001151287">
    <property type="component" value="Unassembled WGS sequence"/>
</dbReference>
<comment type="similarity">
    <text evidence="2 7">Belongs to the CDC6/cdc18 family.</text>
</comment>
<reference evidence="11" key="1">
    <citation type="journal article" date="2022" name="Cell">
        <title>Repeat-based holocentromeres influence genome architecture and karyotype evolution.</title>
        <authorList>
            <person name="Hofstatter P.G."/>
            <person name="Thangavel G."/>
            <person name="Lux T."/>
            <person name="Neumann P."/>
            <person name="Vondrak T."/>
            <person name="Novak P."/>
            <person name="Zhang M."/>
            <person name="Costa L."/>
            <person name="Castellani M."/>
            <person name="Scott A."/>
            <person name="Toegelov H."/>
            <person name="Fuchs J."/>
            <person name="Mata-Sucre Y."/>
            <person name="Dias Y."/>
            <person name="Vanzela A.L.L."/>
            <person name="Huettel B."/>
            <person name="Almeida C.C.S."/>
            <person name="Simkova H."/>
            <person name="Souza G."/>
            <person name="Pedrosa-Harand A."/>
            <person name="Macas J."/>
            <person name="Mayer K.F.X."/>
            <person name="Houben A."/>
            <person name="Marques A."/>
        </authorList>
    </citation>
    <scope>NUCLEOTIDE SEQUENCE</scope>
    <source>
        <strain evidence="11">RhyBre1mFocal</strain>
    </source>
</reference>
<dbReference type="Gene3D" id="3.40.50.300">
    <property type="entry name" value="P-loop containing nucleotide triphosphate hydrolases"/>
    <property type="match status" value="1"/>
</dbReference>
<comment type="subcellular location">
    <subcellularLocation>
        <location evidence="1">Nucleus</location>
    </subcellularLocation>
</comment>